<feature type="transmembrane region" description="Helical" evidence="3">
    <location>
        <begin position="730"/>
        <end position="750"/>
    </location>
</feature>
<accession>A0ABQ9EQE9</accession>
<feature type="transmembrane region" description="Helical" evidence="3">
    <location>
        <begin position="691"/>
        <end position="710"/>
    </location>
</feature>
<feature type="transmembrane region" description="Helical" evidence="3">
    <location>
        <begin position="667"/>
        <end position="685"/>
    </location>
</feature>
<dbReference type="InterPro" id="IPR036259">
    <property type="entry name" value="MFS_trans_sf"/>
</dbReference>
<proteinExistence type="inferred from homology"/>
<dbReference type="PANTHER" id="PTHR11328">
    <property type="entry name" value="MAJOR FACILITATOR SUPERFAMILY DOMAIN-CONTAINING PROTEIN"/>
    <property type="match status" value="1"/>
</dbReference>
<evidence type="ECO:0000313" key="4">
    <source>
        <dbReference type="EMBL" id="KAJ8306152.1"/>
    </source>
</evidence>
<dbReference type="InterPro" id="IPR039672">
    <property type="entry name" value="MFS_2"/>
</dbReference>
<keyword evidence="3" id="KW-0472">Membrane</keyword>
<feature type="region of interest" description="Disordered" evidence="2">
    <location>
        <begin position="335"/>
        <end position="362"/>
    </location>
</feature>
<feature type="region of interest" description="Disordered" evidence="2">
    <location>
        <begin position="126"/>
        <end position="161"/>
    </location>
</feature>
<organism evidence="4 5">
    <name type="scientific">Tegillarca granosa</name>
    <name type="common">Malaysian cockle</name>
    <name type="synonym">Anadara granosa</name>
    <dbReference type="NCBI Taxonomy" id="220873"/>
    <lineage>
        <taxon>Eukaryota</taxon>
        <taxon>Metazoa</taxon>
        <taxon>Spiralia</taxon>
        <taxon>Lophotrochozoa</taxon>
        <taxon>Mollusca</taxon>
        <taxon>Bivalvia</taxon>
        <taxon>Autobranchia</taxon>
        <taxon>Pteriomorphia</taxon>
        <taxon>Arcoida</taxon>
        <taxon>Arcoidea</taxon>
        <taxon>Arcidae</taxon>
        <taxon>Tegillarca</taxon>
    </lineage>
</organism>
<keyword evidence="3" id="KW-0812">Transmembrane</keyword>
<name>A0ABQ9EQE9_TEGGR</name>
<evidence type="ECO:0000256" key="2">
    <source>
        <dbReference type="SAM" id="MobiDB-lite"/>
    </source>
</evidence>
<dbReference type="EMBL" id="JARBDR010000813">
    <property type="protein sequence ID" value="KAJ8306152.1"/>
    <property type="molecule type" value="Genomic_DNA"/>
</dbReference>
<keyword evidence="3" id="KW-1133">Transmembrane helix</keyword>
<gene>
    <name evidence="4" type="ORF">KUTeg_016697</name>
</gene>
<dbReference type="Pfam" id="PF13347">
    <property type="entry name" value="MFS_2"/>
    <property type="match status" value="2"/>
</dbReference>
<feature type="compositionally biased region" description="Basic and acidic residues" evidence="2">
    <location>
        <begin position="235"/>
        <end position="251"/>
    </location>
</feature>
<sequence length="921" mass="104111">MSLPPFDLQAYEPPLSLWNLVMQYVPEHEQEEIKNMLGESLVDQSLELHSEIDTLLDIWRDYRDETESTPHVKLPEPPGLRDRLIQEIQFFVENVKEKARNQGVNADKILKTRHNMDIIEYAVEGSRPGTARGQPRPGTAMSRDGKETPMVTTPTGSDRMSIGSTLSEEIESMNDKLNFIKFDEVVQHLRKTLEEEIETLHRDIRFLYDCLDEEADYRAESEGTITREPTISELQQERSRMEKELLSDDMKTQTSPPLTKPAFDTPIMNRTAPMKAVHSLQSHVLENNNETRSRQTNTSKTNSTPTNSPVGIVKLGQKSDVSGKTSKVVMVSMSSGDSVTKDSTLMPSPPSSAKPPVVRPSSAERFRRMSEEKKALIVTEGVISDDSLATWRKICFAVGGAPYQTTNTIINFFLNIFLLEVAELPPAYVSIIVFGGKVWDAVTDPLCGYLVSRTETKLGKLRPWLDTFLESVCMWVVLLNVCLHVPYTSLTMYITNNQKERDSCNRISEAIGVIFGAVVQGQIVDKYRIADDCNADPNVTPSPQQIYDQKWSYSDSAYIMIGFYMFCVITVFFGTKEKKGVVEDDHKGFFSGVKMVLLFPPYVKLSVSFLFLSLAIAIVQGNLALYCTHSLNLGDYFSEFIIVLLVTTIVAMPVWQMLLVRFGKKSTFAAGMILFIPPLLSQLYIQSEIYIFYIILIIAGFSVSVALSMLPDVLDEFMLQTGTRKDAIFYSFYVFFNKLAAGLGLGLSTLALEFGGYETGKCQQPASVGLALRCLVVPGPVVFVLIALIMLWKYPIDETRRKQIREALAERLVLLLWLIMKTRDRSRSIEIYIKSCVLVLQAKHDEDRQKKEEKEQDIPQPFSKKTVYNINGNTKKLNVSQSIWKKNCKIENFYYSIINSIVAAKAMIGPSKEEKIIINYY</sequence>
<feature type="transmembrane region" description="Helical" evidence="3">
    <location>
        <begin position="557"/>
        <end position="575"/>
    </location>
</feature>
<protein>
    <submittedName>
        <fullName evidence="4">Uncharacterized protein</fullName>
    </submittedName>
</protein>
<evidence type="ECO:0000256" key="1">
    <source>
        <dbReference type="ARBA" id="ARBA00008335"/>
    </source>
</evidence>
<feature type="transmembrane region" description="Helical" evidence="3">
    <location>
        <begin position="596"/>
        <end position="620"/>
    </location>
</feature>
<dbReference type="Pfam" id="PF15669">
    <property type="entry name" value="CCDC24"/>
    <property type="match status" value="1"/>
</dbReference>
<dbReference type="SUPFAM" id="SSF103473">
    <property type="entry name" value="MFS general substrate transporter"/>
    <property type="match status" value="1"/>
</dbReference>
<feature type="transmembrane region" description="Helical" evidence="3">
    <location>
        <begin position="467"/>
        <end position="487"/>
    </location>
</feature>
<feature type="transmembrane region" description="Helical" evidence="3">
    <location>
        <begin position="770"/>
        <end position="792"/>
    </location>
</feature>
<comment type="caution">
    <text evidence="4">The sequence shown here is derived from an EMBL/GenBank/DDBJ whole genome shotgun (WGS) entry which is preliminary data.</text>
</comment>
<feature type="region of interest" description="Disordered" evidence="2">
    <location>
        <begin position="218"/>
        <end position="264"/>
    </location>
</feature>
<feature type="region of interest" description="Disordered" evidence="2">
    <location>
        <begin position="285"/>
        <end position="319"/>
    </location>
</feature>
<dbReference type="InterPro" id="IPR031367">
    <property type="entry name" value="CCDC24"/>
</dbReference>
<dbReference type="Proteomes" id="UP001217089">
    <property type="component" value="Unassembled WGS sequence"/>
</dbReference>
<evidence type="ECO:0000313" key="5">
    <source>
        <dbReference type="Proteomes" id="UP001217089"/>
    </source>
</evidence>
<feature type="compositionally biased region" description="Polar residues" evidence="2">
    <location>
        <begin position="150"/>
        <end position="161"/>
    </location>
</feature>
<dbReference type="Gene3D" id="1.20.1250.20">
    <property type="entry name" value="MFS general substrate transporter like domains"/>
    <property type="match status" value="1"/>
</dbReference>
<keyword evidence="5" id="KW-1185">Reference proteome</keyword>
<feature type="compositionally biased region" description="Polar residues" evidence="2">
    <location>
        <begin position="223"/>
        <end position="234"/>
    </location>
</feature>
<feature type="transmembrane region" description="Helical" evidence="3">
    <location>
        <begin position="640"/>
        <end position="660"/>
    </location>
</feature>
<dbReference type="PANTHER" id="PTHR11328:SF24">
    <property type="entry name" value="MAJOR FACILITATOR SUPERFAMILY (MFS) PROFILE DOMAIN-CONTAINING PROTEIN"/>
    <property type="match status" value="1"/>
</dbReference>
<reference evidence="4 5" key="1">
    <citation type="submission" date="2022-12" db="EMBL/GenBank/DDBJ databases">
        <title>Chromosome-level genome of Tegillarca granosa.</title>
        <authorList>
            <person name="Kim J."/>
        </authorList>
    </citation>
    <scope>NUCLEOTIDE SEQUENCE [LARGE SCALE GENOMIC DNA]</scope>
    <source>
        <strain evidence="4">Teg-2019</strain>
        <tissue evidence="4">Adductor muscle</tissue>
    </source>
</reference>
<feature type="compositionally biased region" description="Low complexity" evidence="2">
    <location>
        <begin position="296"/>
        <end position="309"/>
    </location>
</feature>
<evidence type="ECO:0000256" key="3">
    <source>
        <dbReference type="SAM" id="Phobius"/>
    </source>
</evidence>
<comment type="similarity">
    <text evidence="1">Belongs to the major facilitator superfamily.</text>
</comment>